<dbReference type="EMBL" id="JAAMPC010000011">
    <property type="protein sequence ID" value="KAG2281304.1"/>
    <property type="molecule type" value="Genomic_DNA"/>
</dbReference>
<comment type="caution">
    <text evidence="2">The sequence shown here is derived from an EMBL/GenBank/DDBJ whole genome shotgun (WGS) entry which is preliminary data.</text>
</comment>
<protein>
    <submittedName>
        <fullName evidence="2">Uncharacterized protein</fullName>
    </submittedName>
</protein>
<proteinExistence type="predicted"/>
<dbReference type="Proteomes" id="UP000886595">
    <property type="component" value="Unassembled WGS sequence"/>
</dbReference>
<feature type="region of interest" description="Disordered" evidence="1">
    <location>
        <begin position="98"/>
        <end position="119"/>
    </location>
</feature>
<accession>A0A8X7RA03</accession>
<feature type="compositionally biased region" description="Basic and acidic residues" evidence="1">
    <location>
        <begin position="31"/>
        <end position="45"/>
    </location>
</feature>
<organism evidence="2 3">
    <name type="scientific">Brassica carinata</name>
    <name type="common">Ethiopian mustard</name>
    <name type="synonym">Abyssinian cabbage</name>
    <dbReference type="NCBI Taxonomy" id="52824"/>
    <lineage>
        <taxon>Eukaryota</taxon>
        <taxon>Viridiplantae</taxon>
        <taxon>Streptophyta</taxon>
        <taxon>Embryophyta</taxon>
        <taxon>Tracheophyta</taxon>
        <taxon>Spermatophyta</taxon>
        <taxon>Magnoliopsida</taxon>
        <taxon>eudicotyledons</taxon>
        <taxon>Gunneridae</taxon>
        <taxon>Pentapetalae</taxon>
        <taxon>rosids</taxon>
        <taxon>malvids</taxon>
        <taxon>Brassicales</taxon>
        <taxon>Brassicaceae</taxon>
        <taxon>Brassiceae</taxon>
        <taxon>Brassica</taxon>
    </lineage>
</organism>
<sequence>MGEYRGDSFDSSSVKALLRNVKEPGPANVDSSREDLTLISERETAEPSVTGGNKKRSAPDSSASAASQRGLNLMVLKKKKRGRRRNLLRTIELLKRRIKKKTARSHESSTPAASASAVKIPPAAPRTLVESGWSQGISAVEDLIFKDDTPMRARTKILSDGSMNYVIELYDSALKEAPSNLKQADKLARAKDVAIDHKTKEFKATIDKVGSLASRRLEDTTIASAGSAALSTSLVVNEDPLVPVLRTSVEAERAVNLLELSRLFD</sequence>
<evidence type="ECO:0000256" key="1">
    <source>
        <dbReference type="SAM" id="MobiDB-lite"/>
    </source>
</evidence>
<keyword evidence="3" id="KW-1185">Reference proteome</keyword>
<feature type="region of interest" description="Disordered" evidence="1">
    <location>
        <begin position="19"/>
        <end position="71"/>
    </location>
</feature>
<evidence type="ECO:0000313" key="2">
    <source>
        <dbReference type="EMBL" id="KAG2281304.1"/>
    </source>
</evidence>
<evidence type="ECO:0000313" key="3">
    <source>
        <dbReference type="Proteomes" id="UP000886595"/>
    </source>
</evidence>
<dbReference type="AlphaFoldDB" id="A0A8X7RA03"/>
<reference evidence="2 3" key="1">
    <citation type="submission" date="2020-02" db="EMBL/GenBank/DDBJ databases">
        <authorList>
            <person name="Ma Q."/>
            <person name="Huang Y."/>
            <person name="Song X."/>
            <person name="Pei D."/>
        </authorList>
    </citation>
    <scope>NUCLEOTIDE SEQUENCE [LARGE SCALE GENOMIC DNA]</scope>
    <source>
        <strain evidence="2">Sxm20200214</strain>
        <tissue evidence="2">Leaf</tissue>
    </source>
</reference>
<name>A0A8X7RA03_BRACI</name>
<gene>
    <name evidence="2" type="ORF">Bca52824_052524</name>
</gene>